<sequence length="342" mass="35602">MAHTSIDTGEDVDPYERDLANSPSVLAGEVQKSLKRVVQETAWTIKRRQQANAIGFDIVKEPGELHKVQQACLQYVQSVGALRTWLMHAQAALLDELQTATEREARDTRKAQEKAAEEAAKTSKAQAKDEASIDETSAQSAVPKSTGKQPEGISTSGKGDTGMIGLTMECSPEASAIAAMTSSADTATLTSDARANQEPVALDAPAATAVIASNLPTSTPSVDATAIIQQIINNMPSSTDATSAPSSNLPDLTAFGFGDFGLGSSSSFDPGALDMQNFNFDGMDFGSSVDDGSGGVNGRPGSLGDLSSLDFSNLGGPPSATAAEFDLTSMIQSFDQATSRNQ</sequence>
<evidence type="ECO:0000256" key="1">
    <source>
        <dbReference type="SAM" id="MobiDB-lite"/>
    </source>
</evidence>
<dbReference type="EMBL" id="JMSN01000020">
    <property type="protein sequence ID" value="KDN49932.1"/>
    <property type="molecule type" value="Genomic_DNA"/>
</dbReference>
<dbReference type="InParanoid" id="A0A066W7K7"/>
<feature type="region of interest" description="Disordered" evidence="1">
    <location>
        <begin position="291"/>
        <end position="315"/>
    </location>
</feature>
<feature type="compositionally biased region" description="Low complexity" evidence="1">
    <location>
        <begin position="302"/>
        <end position="315"/>
    </location>
</feature>
<proteinExistence type="predicted"/>
<dbReference type="GeneID" id="25264087"/>
<protein>
    <submittedName>
        <fullName evidence="2">Uncharacterized protein</fullName>
    </submittedName>
</protein>
<dbReference type="AlphaFoldDB" id="A0A066W7K7"/>
<dbReference type="RefSeq" id="XP_013244446.1">
    <property type="nucleotide sequence ID" value="XM_013388992.1"/>
</dbReference>
<evidence type="ECO:0000313" key="3">
    <source>
        <dbReference type="Proteomes" id="UP000027361"/>
    </source>
</evidence>
<feature type="compositionally biased region" description="Polar residues" evidence="1">
    <location>
        <begin position="134"/>
        <end position="158"/>
    </location>
</feature>
<dbReference type="Proteomes" id="UP000027361">
    <property type="component" value="Unassembled WGS sequence"/>
</dbReference>
<comment type="caution">
    <text evidence="2">The sequence shown here is derived from an EMBL/GenBank/DDBJ whole genome shotgun (WGS) entry which is preliminary data.</text>
</comment>
<keyword evidence="3" id="KW-1185">Reference proteome</keyword>
<feature type="region of interest" description="Disordered" evidence="1">
    <location>
        <begin position="104"/>
        <end position="166"/>
    </location>
</feature>
<gene>
    <name evidence="2" type="ORF">K437DRAFT_255190</name>
</gene>
<name>A0A066W7K7_TILAU</name>
<feature type="compositionally biased region" description="Basic and acidic residues" evidence="1">
    <location>
        <begin position="104"/>
        <end position="131"/>
    </location>
</feature>
<evidence type="ECO:0000313" key="2">
    <source>
        <dbReference type="EMBL" id="KDN49932.1"/>
    </source>
</evidence>
<accession>A0A066W7K7</accession>
<dbReference type="HOGENOM" id="CLU_811784_0_0_1"/>
<reference evidence="2 3" key="1">
    <citation type="submission" date="2014-05" db="EMBL/GenBank/DDBJ databases">
        <title>Draft genome sequence of a rare smut relative, Tilletiaria anomala UBC 951.</title>
        <authorList>
            <consortium name="DOE Joint Genome Institute"/>
            <person name="Toome M."/>
            <person name="Kuo A."/>
            <person name="Henrissat B."/>
            <person name="Lipzen A."/>
            <person name="Tritt A."/>
            <person name="Yoshinaga Y."/>
            <person name="Zane M."/>
            <person name="Barry K."/>
            <person name="Grigoriev I.V."/>
            <person name="Spatafora J.W."/>
            <person name="Aimea M.C."/>
        </authorList>
    </citation>
    <scope>NUCLEOTIDE SEQUENCE [LARGE SCALE GENOMIC DNA]</scope>
    <source>
        <strain evidence="2 3">UBC 951</strain>
    </source>
</reference>
<organism evidence="2 3">
    <name type="scientific">Tilletiaria anomala (strain ATCC 24038 / CBS 436.72 / UBC 951)</name>
    <dbReference type="NCBI Taxonomy" id="1037660"/>
    <lineage>
        <taxon>Eukaryota</taxon>
        <taxon>Fungi</taxon>
        <taxon>Dikarya</taxon>
        <taxon>Basidiomycota</taxon>
        <taxon>Ustilaginomycotina</taxon>
        <taxon>Exobasidiomycetes</taxon>
        <taxon>Georgefischeriales</taxon>
        <taxon>Tilletiariaceae</taxon>
        <taxon>Tilletiaria</taxon>
    </lineage>
</organism>